<gene>
    <name evidence="7" type="ORF">HMPREF0202_02513</name>
</gene>
<dbReference type="RefSeq" id="WP_023052042.1">
    <property type="nucleotide sequence ID" value="NZ_CP173065.2"/>
</dbReference>
<dbReference type="Gene3D" id="3.30.2310.20">
    <property type="entry name" value="RelE-like"/>
    <property type="match status" value="1"/>
</dbReference>
<protein>
    <recommendedName>
        <fullName evidence="6">Putative mRNA interferase YoeB</fullName>
    </recommendedName>
</protein>
<dbReference type="NCBIfam" id="TIGR02385">
    <property type="entry name" value="RelE_StbE"/>
    <property type="match status" value="1"/>
</dbReference>
<keyword evidence="3" id="KW-0540">Nuclease</keyword>
<dbReference type="Proteomes" id="UP000017081">
    <property type="component" value="Unassembled WGS sequence"/>
</dbReference>
<evidence type="ECO:0000256" key="2">
    <source>
        <dbReference type="ARBA" id="ARBA00022649"/>
    </source>
</evidence>
<dbReference type="GO" id="GO:0004519">
    <property type="term" value="F:endonuclease activity"/>
    <property type="evidence" value="ECO:0007669"/>
    <property type="project" value="UniProtKB-KW"/>
</dbReference>
<reference evidence="7 8" key="1">
    <citation type="submission" date="2013-08" db="EMBL/GenBank/DDBJ databases">
        <authorList>
            <person name="Weinstock G."/>
            <person name="Sodergren E."/>
            <person name="Wylie T."/>
            <person name="Fulton L."/>
            <person name="Fulton R."/>
            <person name="Fronick C."/>
            <person name="O'Laughlin M."/>
            <person name="Godfrey J."/>
            <person name="Miner T."/>
            <person name="Herter B."/>
            <person name="Appelbaum E."/>
            <person name="Cordes M."/>
            <person name="Lek S."/>
            <person name="Wollam A."/>
            <person name="Pepin K.H."/>
            <person name="Palsikar V.B."/>
            <person name="Mitreva M."/>
            <person name="Wilson R.K."/>
        </authorList>
    </citation>
    <scope>NUCLEOTIDE SEQUENCE [LARGE SCALE GENOMIC DNA]</scope>
    <source>
        <strain evidence="7 8">ATCC BAA-474</strain>
    </source>
</reference>
<comment type="similarity">
    <text evidence="1">Belongs to the YoeB family.</text>
</comment>
<keyword evidence="2" id="KW-1277">Toxin-antitoxin system</keyword>
<proteinExistence type="inferred from homology"/>
<dbReference type="InterPro" id="IPR035093">
    <property type="entry name" value="RelE/ParE_toxin_dom_sf"/>
</dbReference>
<evidence type="ECO:0000313" key="7">
    <source>
        <dbReference type="EMBL" id="ERT66842.1"/>
    </source>
</evidence>
<evidence type="ECO:0000256" key="1">
    <source>
        <dbReference type="ARBA" id="ARBA00008172"/>
    </source>
</evidence>
<dbReference type="Pfam" id="PF06769">
    <property type="entry name" value="YoeB_toxin"/>
    <property type="match status" value="1"/>
</dbReference>
<accession>U7V552</accession>
<keyword evidence="4" id="KW-0255">Endonuclease</keyword>
<evidence type="ECO:0000256" key="6">
    <source>
        <dbReference type="ARBA" id="ARBA00030388"/>
    </source>
</evidence>
<dbReference type="eggNOG" id="COG4115">
    <property type="taxonomic scope" value="Bacteria"/>
</dbReference>
<comment type="caution">
    <text evidence="7">The sequence shown here is derived from an EMBL/GenBank/DDBJ whole genome shotgun (WGS) entry which is preliminary data.</text>
</comment>
<dbReference type="STRING" id="1319815.HMPREF0202_02513"/>
<dbReference type="SUPFAM" id="SSF143011">
    <property type="entry name" value="RelE-like"/>
    <property type="match status" value="1"/>
</dbReference>
<organism evidence="7 8">
    <name type="scientific">Cetobacterium somerae ATCC BAA-474</name>
    <dbReference type="NCBI Taxonomy" id="1319815"/>
    <lineage>
        <taxon>Bacteria</taxon>
        <taxon>Fusobacteriati</taxon>
        <taxon>Fusobacteriota</taxon>
        <taxon>Fusobacteriia</taxon>
        <taxon>Fusobacteriales</taxon>
        <taxon>Fusobacteriaceae</taxon>
        <taxon>Cetobacterium</taxon>
    </lineage>
</organism>
<evidence type="ECO:0000256" key="4">
    <source>
        <dbReference type="ARBA" id="ARBA00022759"/>
    </source>
</evidence>
<dbReference type="PANTHER" id="PTHR38039:SF1">
    <property type="entry name" value="TOXIN YOEB"/>
    <property type="match status" value="1"/>
</dbReference>
<dbReference type="AlphaFoldDB" id="U7V552"/>
<keyword evidence="8" id="KW-1185">Reference proteome</keyword>
<keyword evidence="5" id="KW-0378">Hydrolase</keyword>
<evidence type="ECO:0000313" key="8">
    <source>
        <dbReference type="Proteomes" id="UP000017081"/>
    </source>
</evidence>
<dbReference type="HOGENOM" id="CLU_169492_2_2_0"/>
<evidence type="ECO:0000256" key="5">
    <source>
        <dbReference type="ARBA" id="ARBA00022801"/>
    </source>
</evidence>
<dbReference type="PANTHER" id="PTHR38039">
    <property type="entry name" value="TOXIN YOEB"/>
    <property type="match status" value="1"/>
</dbReference>
<dbReference type="GO" id="GO:0016787">
    <property type="term" value="F:hydrolase activity"/>
    <property type="evidence" value="ECO:0007669"/>
    <property type="project" value="UniProtKB-KW"/>
</dbReference>
<dbReference type="InterPro" id="IPR009614">
    <property type="entry name" value="YoeB_toxin"/>
</dbReference>
<sequence>MLNILFTPNAWEDIQELEKEDKKLYQKAKKMITESARDPLNRSGKAEKLKGKNFEGCYSKRIDKKHRIIYKFNEGELIILACFGHYD</sequence>
<evidence type="ECO:0000256" key="3">
    <source>
        <dbReference type="ARBA" id="ARBA00022722"/>
    </source>
</evidence>
<dbReference type="EMBL" id="AXZF01000132">
    <property type="protein sequence ID" value="ERT66842.1"/>
    <property type="molecule type" value="Genomic_DNA"/>
</dbReference>
<dbReference type="InterPro" id="IPR007712">
    <property type="entry name" value="RelE/ParE_toxin"/>
</dbReference>
<name>U7V552_9FUSO</name>
<dbReference type="GO" id="GO:0006401">
    <property type="term" value="P:RNA catabolic process"/>
    <property type="evidence" value="ECO:0007669"/>
    <property type="project" value="InterPro"/>
</dbReference>
<dbReference type="NCBIfam" id="TIGR02116">
    <property type="entry name" value="toxin_Txe_YoeB"/>
    <property type="match status" value="1"/>
</dbReference>